<dbReference type="EMBL" id="JADOUF010000001">
    <property type="protein sequence ID" value="MBG6137095.1"/>
    <property type="molecule type" value="Genomic_DNA"/>
</dbReference>
<reference evidence="5" key="1">
    <citation type="submission" date="2020-11" db="EMBL/GenBank/DDBJ databases">
        <title>Sequencing the genomes of 1000 actinobacteria strains.</title>
        <authorList>
            <person name="Klenk H.-P."/>
        </authorList>
    </citation>
    <scope>NUCLEOTIDE SEQUENCE</scope>
    <source>
        <strain evidence="5">DSM 45356</strain>
    </source>
</reference>
<accession>A0A8J7GG74</accession>
<name>A0A8J7GG74_9ACTN</name>
<dbReference type="Proteomes" id="UP000622552">
    <property type="component" value="Unassembled WGS sequence"/>
</dbReference>
<dbReference type="CDD" id="cd06225">
    <property type="entry name" value="HAMP"/>
    <property type="match status" value="1"/>
</dbReference>
<evidence type="ECO:0000256" key="2">
    <source>
        <dbReference type="ARBA" id="ARBA00022989"/>
    </source>
</evidence>
<evidence type="ECO:0000313" key="6">
    <source>
        <dbReference type="Proteomes" id="UP000622552"/>
    </source>
</evidence>
<feature type="transmembrane region" description="Helical" evidence="3">
    <location>
        <begin position="297"/>
        <end position="316"/>
    </location>
</feature>
<evidence type="ECO:0000259" key="4">
    <source>
        <dbReference type="PROSITE" id="PS50885"/>
    </source>
</evidence>
<dbReference type="RefSeq" id="WP_197003998.1">
    <property type="nucleotide sequence ID" value="NZ_BONS01000022.1"/>
</dbReference>
<protein>
    <submittedName>
        <fullName evidence="5">HAMP domain-containing protein</fullName>
    </submittedName>
</protein>
<dbReference type="AlphaFoldDB" id="A0A8J7GG74"/>
<dbReference type="Gene3D" id="6.10.340.10">
    <property type="match status" value="1"/>
</dbReference>
<keyword evidence="6" id="KW-1185">Reference proteome</keyword>
<feature type="domain" description="HAMP" evidence="4">
    <location>
        <begin position="651"/>
        <end position="689"/>
    </location>
</feature>
<evidence type="ECO:0000256" key="3">
    <source>
        <dbReference type="SAM" id="Phobius"/>
    </source>
</evidence>
<comment type="caution">
    <text evidence="5">The sequence shown here is derived from an EMBL/GenBank/DDBJ whole genome shotgun (WGS) entry which is preliminary data.</text>
</comment>
<keyword evidence="1 3" id="KW-0812">Transmembrane</keyword>
<dbReference type="GO" id="GO:0016020">
    <property type="term" value="C:membrane"/>
    <property type="evidence" value="ECO:0007669"/>
    <property type="project" value="InterPro"/>
</dbReference>
<gene>
    <name evidence="5" type="ORF">IW245_003289</name>
</gene>
<keyword evidence="2 3" id="KW-1133">Transmembrane helix</keyword>
<proteinExistence type="predicted"/>
<dbReference type="Gene3D" id="3.30.450.20">
    <property type="entry name" value="PAS domain"/>
    <property type="match status" value="1"/>
</dbReference>
<feature type="transmembrane region" description="Helical" evidence="3">
    <location>
        <begin position="49"/>
        <end position="70"/>
    </location>
</feature>
<sequence length="739" mass="78561">MRLRSKKRLRAAPERPVPVADVVTWRAIALEQQLPSPRFPAGVNAPAPVIFWALTLVALLCVGLFAAHAGDPTPRAVVDSQRDLVERLARTVSTSVDAQADQLSSTVRTTKYDTDPALDKLLTTVTTGDRAFSGAAVVNPATRAVLRSQGTAVPVPEKIETGRRTVTGHLVKGQPQILVTLPIDGDRVLVASTLLRVRSVRLNPDARHGVLVGAAHEAPVVVQGVAPATPQGVIWAGEGVKAAATGRTYGTSHTLPGTSSRALVVAAAPLGRTGLVVTSTVEAPLLAAGRPWDGVPGGLSLIAVAALGWWITYRFLIRPVRRLRAQAKAEATGDTAPRARNRGPREVARISMALGAPHSRSAKSLRRTLPAGVGLVAVFLITMSWSGGMILWYGDEYVATPTQIVRDEESRVEVAAHTLATSMDRGLDRVSRVVADHPSLKADDVRPALRSMVSRDNRFRGAYLVDAHGKVLASAGRRSLRTPDPLPGEVGIALQHGTGRLPVVFAYKAGQHGTAVMAEFDVGYLTGILSQIDGRVRVVDSQMRTIFDTDGHLAFAELTGADERAAAARALAGATNSDTVTEGWPKAASRRLVTAAGMVEPTTVTQLEWAVLADRSVSELSLPAAMRFRAAVLVAGVAAALALFGLGWQWLVVLRPLRALAVEADQVSAGTLEDPVSLRRHDEIGAIGACLEICRQVDMYGAARFGGALRLRRGEDDFTAVFPVIPGPRDRRSSLTGRR</sequence>
<dbReference type="InterPro" id="IPR003660">
    <property type="entry name" value="HAMP_dom"/>
</dbReference>
<dbReference type="Pfam" id="PF00672">
    <property type="entry name" value="HAMP"/>
    <property type="match status" value="2"/>
</dbReference>
<feature type="transmembrane region" description="Helical" evidence="3">
    <location>
        <begin position="628"/>
        <end position="648"/>
    </location>
</feature>
<keyword evidence="3" id="KW-0472">Membrane</keyword>
<organism evidence="5 6">
    <name type="scientific">Longispora fulva</name>
    <dbReference type="NCBI Taxonomy" id="619741"/>
    <lineage>
        <taxon>Bacteria</taxon>
        <taxon>Bacillati</taxon>
        <taxon>Actinomycetota</taxon>
        <taxon>Actinomycetes</taxon>
        <taxon>Micromonosporales</taxon>
        <taxon>Micromonosporaceae</taxon>
        <taxon>Longispora</taxon>
    </lineage>
</organism>
<dbReference type="GO" id="GO:0007165">
    <property type="term" value="P:signal transduction"/>
    <property type="evidence" value="ECO:0007669"/>
    <property type="project" value="InterPro"/>
</dbReference>
<evidence type="ECO:0000256" key="1">
    <source>
        <dbReference type="ARBA" id="ARBA00022692"/>
    </source>
</evidence>
<dbReference type="PROSITE" id="PS50885">
    <property type="entry name" value="HAMP"/>
    <property type="match status" value="1"/>
</dbReference>
<feature type="transmembrane region" description="Helical" evidence="3">
    <location>
        <begin position="369"/>
        <end position="393"/>
    </location>
</feature>
<evidence type="ECO:0000313" key="5">
    <source>
        <dbReference type="EMBL" id="MBG6137095.1"/>
    </source>
</evidence>